<organism evidence="4 5">
    <name type="scientific">Hungatella hathewayi</name>
    <dbReference type="NCBI Taxonomy" id="154046"/>
    <lineage>
        <taxon>Bacteria</taxon>
        <taxon>Bacillati</taxon>
        <taxon>Bacillota</taxon>
        <taxon>Clostridia</taxon>
        <taxon>Lachnospirales</taxon>
        <taxon>Lachnospiraceae</taxon>
        <taxon>Hungatella</taxon>
    </lineage>
</organism>
<dbReference type="Proteomes" id="UP000095651">
    <property type="component" value="Unassembled WGS sequence"/>
</dbReference>
<dbReference type="GO" id="GO:0005886">
    <property type="term" value="C:plasma membrane"/>
    <property type="evidence" value="ECO:0007669"/>
    <property type="project" value="UniProtKB-SubCell"/>
</dbReference>
<evidence type="ECO:0000313" key="5">
    <source>
        <dbReference type="Proteomes" id="UP000095651"/>
    </source>
</evidence>
<reference evidence="4 5" key="1">
    <citation type="submission" date="2015-09" db="EMBL/GenBank/DDBJ databases">
        <authorList>
            <consortium name="Pathogen Informatics"/>
        </authorList>
    </citation>
    <scope>NUCLEOTIDE SEQUENCE [LARGE SCALE GENOMIC DNA]</scope>
    <source>
        <strain evidence="4 5">2789STDY5608850</strain>
    </source>
</reference>
<proteinExistence type="inferred from homology"/>
<dbReference type="AlphaFoldDB" id="A0A174JGZ7"/>
<dbReference type="HAMAP" id="MF_00386">
    <property type="entry name" value="UPF0161_YidD"/>
    <property type="match status" value="1"/>
</dbReference>
<dbReference type="Pfam" id="PF01809">
    <property type="entry name" value="YidD"/>
    <property type="match status" value="1"/>
</dbReference>
<name>A0A174JGZ7_9FIRM</name>
<dbReference type="NCBIfam" id="TIGR00278">
    <property type="entry name" value="membrane protein insertion efficiency factor YidD"/>
    <property type="match status" value="1"/>
</dbReference>
<accession>A0A174JGZ7</accession>
<comment type="similarity">
    <text evidence="2">Belongs to the UPF0161 family.</text>
</comment>
<evidence type="ECO:0000256" key="1">
    <source>
        <dbReference type="ARBA" id="ARBA00023136"/>
    </source>
</evidence>
<evidence type="ECO:0000313" key="4">
    <source>
        <dbReference type="EMBL" id="CUO97167.1"/>
    </source>
</evidence>
<dbReference type="EMBL" id="CYZE01000015">
    <property type="protein sequence ID" value="CUO97167.1"/>
    <property type="molecule type" value="Genomic_DNA"/>
</dbReference>
<feature type="transmembrane region" description="Helical" evidence="3">
    <location>
        <begin position="55"/>
        <end position="72"/>
    </location>
</feature>
<keyword evidence="2" id="KW-1003">Cell membrane</keyword>
<dbReference type="RefSeq" id="WP_242356588.1">
    <property type="nucleotide sequence ID" value="NZ_CABIXC010000015.1"/>
</dbReference>
<comment type="subcellular location">
    <subcellularLocation>
        <location evidence="2">Cell membrane</location>
        <topology evidence="2">Peripheral membrane protein</topology>
        <orientation evidence="2">Cytoplasmic side</orientation>
    </subcellularLocation>
</comment>
<evidence type="ECO:0000256" key="3">
    <source>
        <dbReference type="SAM" id="Phobius"/>
    </source>
</evidence>
<keyword evidence="3" id="KW-1133">Transmembrane helix</keyword>
<comment type="function">
    <text evidence="2">Could be involved in insertion of integral membrane proteins into the membrane.</text>
</comment>
<gene>
    <name evidence="4" type="primary">yidD</name>
    <name evidence="4" type="ORF">ERS852407_04571</name>
</gene>
<dbReference type="SMART" id="SM01234">
    <property type="entry name" value="Haemolytic"/>
    <property type="match status" value="1"/>
</dbReference>
<dbReference type="InterPro" id="IPR002696">
    <property type="entry name" value="Membr_insert_effic_factor_YidD"/>
</dbReference>
<dbReference type="PANTHER" id="PTHR33383:SF1">
    <property type="entry name" value="MEMBRANE PROTEIN INSERTION EFFICIENCY FACTOR-RELATED"/>
    <property type="match status" value="1"/>
</dbReference>
<keyword evidence="3" id="KW-0812">Transmembrane</keyword>
<protein>
    <recommendedName>
        <fullName evidence="2">Putative membrane protein insertion efficiency factor</fullName>
    </recommendedName>
</protein>
<dbReference type="PANTHER" id="PTHR33383">
    <property type="entry name" value="MEMBRANE PROTEIN INSERTION EFFICIENCY FACTOR-RELATED"/>
    <property type="match status" value="1"/>
</dbReference>
<keyword evidence="1 2" id="KW-0472">Membrane</keyword>
<feature type="transmembrane region" description="Helical" evidence="3">
    <location>
        <begin position="84"/>
        <end position="103"/>
    </location>
</feature>
<evidence type="ECO:0000256" key="2">
    <source>
        <dbReference type="HAMAP-Rule" id="MF_00386"/>
    </source>
</evidence>
<sequence>MTDQEYYFDHIPGRKELEQSMKEDILVPFCDCICDTAEPFCRPPLELWEVLKNTGITQITAIITGILSYYLYHRSKKSFCTGYLTANIIFMLFYRKSIVLYAIRLYQHFAPEHIRKKCRFHPTCSSYAAQAVSRYGLLKGGIISLKRFSRCKVPNGGYDPVP</sequence>